<feature type="compositionally biased region" description="Polar residues" evidence="6">
    <location>
        <begin position="9"/>
        <end position="49"/>
    </location>
</feature>
<organism evidence="7 8">
    <name type="scientific">Caenorhabditis angaria</name>
    <dbReference type="NCBI Taxonomy" id="860376"/>
    <lineage>
        <taxon>Eukaryota</taxon>
        <taxon>Metazoa</taxon>
        <taxon>Ecdysozoa</taxon>
        <taxon>Nematoda</taxon>
        <taxon>Chromadorea</taxon>
        <taxon>Rhabditida</taxon>
        <taxon>Rhabditina</taxon>
        <taxon>Rhabditomorpha</taxon>
        <taxon>Rhabditoidea</taxon>
        <taxon>Rhabditidae</taxon>
        <taxon>Peloderinae</taxon>
        <taxon>Caenorhabditis</taxon>
    </lineage>
</organism>
<dbReference type="PANTHER" id="PTHR21242">
    <property type="entry name" value="TRANSCRIPTION INITIATION FACTOR TFIID SUBUNIT 10"/>
    <property type="match status" value="1"/>
</dbReference>
<keyword evidence="4" id="KW-0539">Nucleus</keyword>
<dbReference type="OrthoDB" id="154356at2759"/>
<dbReference type="GO" id="GO:0005669">
    <property type="term" value="C:transcription factor TFIID complex"/>
    <property type="evidence" value="ECO:0007669"/>
    <property type="project" value="TreeGrafter"/>
</dbReference>
<dbReference type="EMBL" id="CANHGI010000005">
    <property type="protein sequence ID" value="CAI5452598.1"/>
    <property type="molecule type" value="Genomic_DNA"/>
</dbReference>
<dbReference type="AlphaFoldDB" id="A0A9P1IUW0"/>
<dbReference type="GO" id="GO:0016251">
    <property type="term" value="F:RNA polymerase II general transcription initiation factor activity"/>
    <property type="evidence" value="ECO:0007669"/>
    <property type="project" value="TreeGrafter"/>
</dbReference>
<proteinExistence type="inferred from homology"/>
<sequence>MSYPDDNRQYYNPSEPSIQNLRSSIHRPLTTNQQQFVQQAIERPQQQNPDDTKEFVRQLGEYQPTIPDSVSMHFLKSCGIDGTDARVSRLIALSAQKQISDIILDAMQNARMKGLGQTKKGTKETKFTLTEELLDSVLVEYGIKNTRPPYHT</sequence>
<name>A0A9P1IUW0_9PELO</name>
<dbReference type="GO" id="GO:1990841">
    <property type="term" value="F:promoter-specific chromatin binding"/>
    <property type="evidence" value="ECO:0007669"/>
    <property type="project" value="TreeGrafter"/>
</dbReference>
<dbReference type="Proteomes" id="UP001152747">
    <property type="component" value="Unassembled WGS sequence"/>
</dbReference>
<evidence type="ECO:0000313" key="7">
    <source>
        <dbReference type="EMBL" id="CAI5452598.1"/>
    </source>
</evidence>
<feature type="region of interest" description="Disordered" evidence="6">
    <location>
        <begin position="1"/>
        <end position="53"/>
    </location>
</feature>
<dbReference type="PRINTS" id="PR01443">
    <property type="entry name" value="TFIID30KDSUB"/>
</dbReference>
<keyword evidence="2" id="KW-0805">Transcription regulation</keyword>
<accession>A0A9P1IUW0</accession>
<evidence type="ECO:0008006" key="9">
    <source>
        <dbReference type="Google" id="ProtNLM"/>
    </source>
</evidence>
<reference evidence="7" key="1">
    <citation type="submission" date="2022-11" db="EMBL/GenBank/DDBJ databases">
        <authorList>
            <person name="Kikuchi T."/>
        </authorList>
    </citation>
    <scope>NUCLEOTIDE SEQUENCE</scope>
    <source>
        <strain evidence="7">PS1010</strain>
    </source>
</reference>
<gene>
    <name evidence="7" type="ORF">CAMP_LOCUS15235</name>
</gene>
<comment type="caution">
    <text evidence="7">The sequence shown here is derived from an EMBL/GenBank/DDBJ whole genome shotgun (WGS) entry which is preliminary data.</text>
</comment>
<dbReference type="InterPro" id="IPR003923">
    <property type="entry name" value="TAF10"/>
</dbReference>
<evidence type="ECO:0000256" key="1">
    <source>
        <dbReference type="ARBA" id="ARBA00004123"/>
    </source>
</evidence>
<evidence type="ECO:0000256" key="4">
    <source>
        <dbReference type="ARBA" id="ARBA00023242"/>
    </source>
</evidence>
<dbReference type="GO" id="GO:0006367">
    <property type="term" value="P:transcription initiation at RNA polymerase II promoter"/>
    <property type="evidence" value="ECO:0007669"/>
    <property type="project" value="TreeGrafter"/>
</dbReference>
<protein>
    <recommendedName>
        <fullName evidence="9">Transcription initiation factor TFIID subunit 10</fullName>
    </recommendedName>
</protein>
<dbReference type="Pfam" id="PF03540">
    <property type="entry name" value="TAF10"/>
    <property type="match status" value="1"/>
</dbReference>
<evidence type="ECO:0000256" key="6">
    <source>
        <dbReference type="SAM" id="MobiDB-lite"/>
    </source>
</evidence>
<keyword evidence="3" id="KW-0804">Transcription</keyword>
<dbReference type="GO" id="GO:0000124">
    <property type="term" value="C:SAGA complex"/>
    <property type="evidence" value="ECO:0007669"/>
    <property type="project" value="TreeGrafter"/>
</dbReference>
<evidence type="ECO:0000256" key="5">
    <source>
        <dbReference type="ARBA" id="ARBA00025730"/>
    </source>
</evidence>
<evidence type="ECO:0000256" key="3">
    <source>
        <dbReference type="ARBA" id="ARBA00023163"/>
    </source>
</evidence>
<dbReference type="PANTHER" id="PTHR21242:SF0">
    <property type="entry name" value="TRANSCRIPTION INITIATION FACTOR TFIID SUBUNIT 10"/>
    <property type="match status" value="1"/>
</dbReference>
<comment type="subcellular location">
    <subcellularLocation>
        <location evidence="1">Nucleus</location>
    </subcellularLocation>
</comment>
<evidence type="ECO:0000256" key="2">
    <source>
        <dbReference type="ARBA" id="ARBA00023015"/>
    </source>
</evidence>
<comment type="similarity">
    <text evidence="5">Belongs to the TAF10 family.</text>
</comment>
<dbReference type="CDD" id="cd07982">
    <property type="entry name" value="HFD_TAF10"/>
    <property type="match status" value="1"/>
</dbReference>
<evidence type="ECO:0000313" key="8">
    <source>
        <dbReference type="Proteomes" id="UP001152747"/>
    </source>
</evidence>
<keyword evidence="8" id="KW-1185">Reference proteome</keyword>